<dbReference type="InterPro" id="IPR029069">
    <property type="entry name" value="HotDog_dom_sf"/>
</dbReference>
<organism evidence="3 4">
    <name type="scientific">Saxibacter everestensis</name>
    <dbReference type="NCBI Taxonomy" id="2909229"/>
    <lineage>
        <taxon>Bacteria</taxon>
        <taxon>Bacillati</taxon>
        <taxon>Actinomycetota</taxon>
        <taxon>Actinomycetes</taxon>
        <taxon>Micrococcales</taxon>
        <taxon>Brevibacteriaceae</taxon>
        <taxon>Saxibacter</taxon>
    </lineage>
</organism>
<gene>
    <name evidence="3" type="primary">paaI</name>
    <name evidence="3" type="ORF">LWF01_13780</name>
</gene>
<dbReference type="Gene3D" id="3.10.129.10">
    <property type="entry name" value="Hotdog Thioesterase"/>
    <property type="match status" value="1"/>
</dbReference>
<evidence type="ECO:0000313" key="3">
    <source>
        <dbReference type="EMBL" id="WGW11156.1"/>
    </source>
</evidence>
<keyword evidence="4" id="KW-1185">Reference proteome</keyword>
<evidence type="ECO:0000313" key="4">
    <source>
        <dbReference type="Proteomes" id="UP001209083"/>
    </source>
</evidence>
<sequence>MSINSNPAVGALENTGPEAMYAADRASQALGITLDAFGPGYARCSVTVTETMANGHLITHGGYVFLLADTTFAMACNEIGSVTVASGADINFLKPTRVGDLLVAEAREVVRQGRSGVYDVRITSGEFVIAEFRGRSRTLPAPIADSGVDVGNDSK</sequence>
<dbReference type="InterPro" id="IPR006683">
    <property type="entry name" value="Thioestr_dom"/>
</dbReference>
<dbReference type="PANTHER" id="PTHR42856">
    <property type="entry name" value="ACYL-COENZYME A THIOESTERASE PAAI"/>
    <property type="match status" value="1"/>
</dbReference>
<dbReference type="NCBIfam" id="TIGR00369">
    <property type="entry name" value="unchar_dom_1"/>
    <property type="match status" value="1"/>
</dbReference>
<dbReference type="InterPro" id="IPR011973">
    <property type="entry name" value="PaaD"/>
</dbReference>
<keyword evidence="1 3" id="KW-0378">Hydrolase</keyword>
<dbReference type="EC" id="3.1.2.-" evidence="3"/>
<name>A0ABY8QSD7_9MICO</name>
<dbReference type="CDD" id="cd03443">
    <property type="entry name" value="PaaI_thioesterase"/>
    <property type="match status" value="1"/>
</dbReference>
<dbReference type="InterPro" id="IPR052723">
    <property type="entry name" value="Acyl-CoA_thioesterase_PaaI"/>
</dbReference>
<reference evidence="3 4" key="1">
    <citation type="submission" date="2023-05" db="EMBL/GenBank/DDBJ databases">
        <title>Lithophilousrod everest ZFBP1038 complete genpme.</title>
        <authorList>
            <person name="Tian M."/>
        </authorList>
    </citation>
    <scope>NUCLEOTIDE SEQUENCE [LARGE SCALE GENOMIC DNA]</scope>
    <source>
        <strain evidence="3 4">ZFBP1038</strain>
    </source>
</reference>
<dbReference type="Pfam" id="PF03061">
    <property type="entry name" value="4HBT"/>
    <property type="match status" value="1"/>
</dbReference>
<feature type="domain" description="Thioesterase" evidence="2">
    <location>
        <begin position="59"/>
        <end position="125"/>
    </location>
</feature>
<protein>
    <submittedName>
        <fullName evidence="3">Hydroxyphenylacetyl-CoA thioesterase PaaI</fullName>
        <ecNumber evidence="3">3.1.2.-</ecNumber>
    </submittedName>
</protein>
<dbReference type="EMBL" id="CP090958">
    <property type="protein sequence ID" value="WGW11156.1"/>
    <property type="molecule type" value="Genomic_DNA"/>
</dbReference>
<dbReference type="GO" id="GO:0016787">
    <property type="term" value="F:hydrolase activity"/>
    <property type="evidence" value="ECO:0007669"/>
    <property type="project" value="UniProtKB-KW"/>
</dbReference>
<evidence type="ECO:0000256" key="1">
    <source>
        <dbReference type="ARBA" id="ARBA00022801"/>
    </source>
</evidence>
<evidence type="ECO:0000259" key="2">
    <source>
        <dbReference type="Pfam" id="PF03061"/>
    </source>
</evidence>
<proteinExistence type="predicted"/>
<dbReference type="Proteomes" id="UP001209083">
    <property type="component" value="Chromosome"/>
</dbReference>
<dbReference type="InterPro" id="IPR003736">
    <property type="entry name" value="PAAI_dom"/>
</dbReference>
<accession>A0ABY8QSD7</accession>
<dbReference type="PANTHER" id="PTHR42856:SF1">
    <property type="entry name" value="ACYL-COENZYME A THIOESTERASE PAAI"/>
    <property type="match status" value="1"/>
</dbReference>
<dbReference type="NCBIfam" id="TIGR02286">
    <property type="entry name" value="PaaD"/>
    <property type="match status" value="1"/>
</dbReference>
<dbReference type="SUPFAM" id="SSF54637">
    <property type="entry name" value="Thioesterase/thiol ester dehydrase-isomerase"/>
    <property type="match status" value="1"/>
</dbReference>